<dbReference type="Gene3D" id="2.160.10.10">
    <property type="entry name" value="Hexapeptide repeat proteins"/>
    <property type="match status" value="1"/>
</dbReference>
<dbReference type="CDD" id="cd04647">
    <property type="entry name" value="LbH_MAT_like"/>
    <property type="match status" value="1"/>
</dbReference>
<organism evidence="1 2">
    <name type="scientific">Yoonia algicola</name>
    <dbReference type="NCBI Taxonomy" id="3137368"/>
    <lineage>
        <taxon>Bacteria</taxon>
        <taxon>Pseudomonadati</taxon>
        <taxon>Pseudomonadota</taxon>
        <taxon>Alphaproteobacteria</taxon>
        <taxon>Rhodobacterales</taxon>
        <taxon>Paracoccaceae</taxon>
        <taxon>Yoonia</taxon>
    </lineage>
</organism>
<keyword evidence="1" id="KW-0012">Acyltransferase</keyword>
<dbReference type="GO" id="GO:0016746">
    <property type="term" value="F:acyltransferase activity"/>
    <property type="evidence" value="ECO:0007669"/>
    <property type="project" value="UniProtKB-KW"/>
</dbReference>
<keyword evidence="1" id="KW-0808">Transferase</keyword>
<reference evidence="1 2" key="1">
    <citation type="submission" date="2024-04" db="EMBL/GenBank/DDBJ databases">
        <title>Phylogenomic analyses of a clade within the roseobacter group suggest taxonomic reassignments of species of the genera Aestuariivita, Citreicella, Loktanella, Nautella, Pelagibaca, Ruegeria, Thalassobius, Thiobacimonas and Tropicibacter, and the proposal o.</title>
        <authorList>
            <person name="Jeon C.O."/>
        </authorList>
    </citation>
    <scope>NUCLEOTIDE SEQUENCE [LARGE SCALE GENOMIC DNA]</scope>
    <source>
        <strain evidence="1 2">G8-12</strain>
    </source>
</reference>
<name>A0AAN0MD48_9RHOB</name>
<evidence type="ECO:0000313" key="1">
    <source>
        <dbReference type="EMBL" id="WZU62283.1"/>
    </source>
</evidence>
<dbReference type="Proteomes" id="UP001451782">
    <property type="component" value="Chromosome"/>
</dbReference>
<evidence type="ECO:0000313" key="2">
    <source>
        <dbReference type="Proteomes" id="UP001451782"/>
    </source>
</evidence>
<keyword evidence="2" id="KW-1185">Reference proteome</keyword>
<dbReference type="SUPFAM" id="SSF51161">
    <property type="entry name" value="Trimeric LpxA-like enzymes"/>
    <property type="match status" value="1"/>
</dbReference>
<proteinExistence type="predicted"/>
<gene>
    <name evidence="1" type="ORF">AABB28_10205</name>
</gene>
<dbReference type="InterPro" id="IPR051159">
    <property type="entry name" value="Hexapeptide_acetyltransf"/>
</dbReference>
<dbReference type="EC" id="2.3.1.-" evidence="1"/>
<dbReference type="KEGG" id="yag:AABB28_10205"/>
<dbReference type="RefSeq" id="WP_342068691.1">
    <property type="nucleotide sequence ID" value="NZ_CP151762.1"/>
</dbReference>
<dbReference type="InterPro" id="IPR011004">
    <property type="entry name" value="Trimer_LpxA-like_sf"/>
</dbReference>
<accession>A0AAN0MD48</accession>
<dbReference type="AlphaFoldDB" id="A0AAN0MD48"/>
<dbReference type="PANTHER" id="PTHR23416">
    <property type="entry name" value="SIALIC ACID SYNTHASE-RELATED"/>
    <property type="match status" value="1"/>
</dbReference>
<protein>
    <submittedName>
        <fullName evidence="1">Acyltransferase</fullName>
        <ecNumber evidence="1">2.3.1.-</ecNumber>
    </submittedName>
</protein>
<dbReference type="EMBL" id="CP151762">
    <property type="protein sequence ID" value="WZU62283.1"/>
    <property type="molecule type" value="Genomic_DNA"/>
</dbReference>
<sequence>MFKLIFWILRASAALTRRTGGVLATQLHRASLAKTGAGTWFQAGVRFDCPAQVEVGADCYIWRGVGVSGRGDHAHLRVGDRVQINQFAHLDMEGGLTLGDDVLVSEHALIFTHDHGLDPHSLARPVPKNVGSGVWIGARAVILSSCTQIGAGAVIGAGAIVTRDVPAGAIVAGNPARIIGHRHTKEVAA</sequence>